<keyword evidence="4 5" id="KW-0472">Membrane</keyword>
<evidence type="ECO:0000256" key="5">
    <source>
        <dbReference type="SAM" id="Phobius"/>
    </source>
</evidence>
<keyword evidence="7" id="KW-1185">Reference proteome</keyword>
<comment type="subcellular location">
    <subcellularLocation>
        <location evidence="1">Membrane</location>
        <topology evidence="1">Multi-pass membrane protein</topology>
    </subcellularLocation>
</comment>
<evidence type="ECO:0000313" key="7">
    <source>
        <dbReference type="Proteomes" id="UP000247681"/>
    </source>
</evidence>
<evidence type="ECO:0008006" key="8">
    <source>
        <dbReference type="Google" id="ProtNLM"/>
    </source>
</evidence>
<feature type="transmembrane region" description="Helical" evidence="5">
    <location>
        <begin position="43"/>
        <end position="62"/>
    </location>
</feature>
<evidence type="ECO:0000256" key="3">
    <source>
        <dbReference type="ARBA" id="ARBA00022989"/>
    </source>
</evidence>
<name>A0A2V4C6C6_9FLAO</name>
<evidence type="ECO:0000256" key="4">
    <source>
        <dbReference type="ARBA" id="ARBA00023136"/>
    </source>
</evidence>
<dbReference type="OrthoDB" id="676425at2"/>
<dbReference type="AlphaFoldDB" id="A0A2V4C6C6"/>
<evidence type="ECO:0000256" key="2">
    <source>
        <dbReference type="ARBA" id="ARBA00022692"/>
    </source>
</evidence>
<dbReference type="InterPro" id="IPR032808">
    <property type="entry name" value="DoxX"/>
</dbReference>
<dbReference type="Proteomes" id="UP000247681">
    <property type="component" value="Unassembled WGS sequence"/>
</dbReference>
<comment type="caution">
    <text evidence="6">The sequence shown here is derived from an EMBL/GenBank/DDBJ whole genome shotgun (WGS) entry which is preliminary data.</text>
</comment>
<dbReference type="GO" id="GO:0016020">
    <property type="term" value="C:membrane"/>
    <property type="evidence" value="ECO:0007669"/>
    <property type="project" value="UniProtKB-SubCell"/>
</dbReference>
<accession>A0A2V4C6C6</accession>
<reference evidence="6 7" key="1">
    <citation type="submission" date="2018-05" db="EMBL/GenBank/DDBJ databases">
        <title>Flavobacterium sp. strain IMCC34758, incomplete genome.</title>
        <authorList>
            <person name="Joung Y."/>
        </authorList>
    </citation>
    <scope>NUCLEOTIDE SEQUENCE [LARGE SCALE GENOMIC DNA]</scope>
    <source>
        <strain evidence="6 7">IMCC34758</strain>
    </source>
</reference>
<organism evidence="6 7">
    <name type="scientific">Flavobacterium hydrophilum</name>
    <dbReference type="NCBI Taxonomy" id="2211445"/>
    <lineage>
        <taxon>Bacteria</taxon>
        <taxon>Pseudomonadati</taxon>
        <taxon>Bacteroidota</taxon>
        <taxon>Flavobacteriia</taxon>
        <taxon>Flavobacteriales</taxon>
        <taxon>Flavobacteriaceae</taxon>
        <taxon>Flavobacterium</taxon>
    </lineage>
</organism>
<keyword evidence="3 5" id="KW-1133">Transmembrane helix</keyword>
<gene>
    <name evidence="6" type="ORF">DMB68_06975</name>
</gene>
<dbReference type="EMBL" id="QJHL01000001">
    <property type="protein sequence ID" value="PXY46881.1"/>
    <property type="molecule type" value="Genomic_DNA"/>
</dbReference>
<dbReference type="Pfam" id="PF13564">
    <property type="entry name" value="DoxX_2"/>
    <property type="match status" value="1"/>
</dbReference>
<protein>
    <recommendedName>
        <fullName evidence="8">DoxX family protein</fullName>
    </recommendedName>
</protein>
<dbReference type="RefSeq" id="WP_110345887.1">
    <property type="nucleotide sequence ID" value="NZ_QJHL01000001.1"/>
</dbReference>
<sequence>MKTKKYLTISLLILTTAVLVLSGLMKAIQLPWSVNGLVKFNLPNAATILGLMEMTFAVLFVFPNTMRMGFILLSCYFAGAMATELSHDGSMLNPAVPLSLIWITAFLRDKYLFTGSPEPDIEIKK</sequence>
<keyword evidence="2 5" id="KW-0812">Transmembrane</keyword>
<evidence type="ECO:0000256" key="1">
    <source>
        <dbReference type="ARBA" id="ARBA00004141"/>
    </source>
</evidence>
<evidence type="ECO:0000313" key="6">
    <source>
        <dbReference type="EMBL" id="PXY46881.1"/>
    </source>
</evidence>
<proteinExistence type="predicted"/>